<evidence type="ECO:0000313" key="3">
    <source>
        <dbReference type="Proteomes" id="UP001222800"/>
    </source>
</evidence>
<dbReference type="RefSeq" id="WP_277732249.1">
    <property type="nucleotide sequence ID" value="NZ_CP120733.1"/>
</dbReference>
<dbReference type="Pfam" id="PF11823">
    <property type="entry name" value="Se_S_carrier"/>
    <property type="match status" value="1"/>
</dbReference>
<dbReference type="EMBL" id="CP120733">
    <property type="protein sequence ID" value="WFD10272.1"/>
    <property type="molecule type" value="Genomic_DNA"/>
</dbReference>
<evidence type="ECO:0000259" key="1">
    <source>
        <dbReference type="Pfam" id="PF11823"/>
    </source>
</evidence>
<feature type="domain" description="Putative Se/S carrier protein-like" evidence="1">
    <location>
        <begin position="5"/>
        <end position="71"/>
    </location>
</feature>
<dbReference type="InterPro" id="IPR021778">
    <property type="entry name" value="Se/S_carrier-like"/>
</dbReference>
<keyword evidence="3" id="KW-1185">Reference proteome</keyword>
<protein>
    <submittedName>
        <fullName evidence="2">DUF3343 domain-containing protein</fullName>
    </submittedName>
</protein>
<dbReference type="Proteomes" id="UP001222800">
    <property type="component" value="Chromosome"/>
</dbReference>
<sequence>MHDIYVISFNSTHHAIRFEKRLKELELNIKTIPTPREITSSCGLSIMFSKDNIDTIKNNIDDLKIDYYGVFNIKKIDDGKKELTKLY</sequence>
<evidence type="ECO:0000313" key="2">
    <source>
        <dbReference type="EMBL" id="WFD10272.1"/>
    </source>
</evidence>
<reference evidence="2 3" key="1">
    <citation type="submission" date="2023-03" db="EMBL/GenBank/DDBJ databases">
        <title>Complete genome sequence of Tepidibacter sp. SWIR-1, isolated from a deep-sea hydrothermal vent.</title>
        <authorList>
            <person name="Li X."/>
        </authorList>
    </citation>
    <scope>NUCLEOTIDE SEQUENCE [LARGE SCALE GENOMIC DNA]</scope>
    <source>
        <strain evidence="2 3">SWIR-1</strain>
    </source>
</reference>
<accession>A0ABY8EFL0</accession>
<gene>
    <name evidence="2" type="ORF">P4S50_18255</name>
</gene>
<proteinExistence type="predicted"/>
<name>A0ABY8EFL0_9FIRM</name>
<organism evidence="2 3">
    <name type="scientific">Tepidibacter hydrothermalis</name>
    <dbReference type="NCBI Taxonomy" id="3036126"/>
    <lineage>
        <taxon>Bacteria</taxon>
        <taxon>Bacillati</taxon>
        <taxon>Bacillota</taxon>
        <taxon>Clostridia</taxon>
        <taxon>Peptostreptococcales</taxon>
        <taxon>Peptostreptococcaceae</taxon>
        <taxon>Tepidibacter</taxon>
    </lineage>
</organism>